<dbReference type="Proteomes" id="UP000233551">
    <property type="component" value="Unassembled WGS sequence"/>
</dbReference>
<name>A0A2I0HMT4_PUNGR</name>
<feature type="region of interest" description="Disordered" evidence="1">
    <location>
        <begin position="52"/>
        <end position="79"/>
    </location>
</feature>
<gene>
    <name evidence="2" type="ORF">CRG98_046571</name>
</gene>
<comment type="caution">
    <text evidence="2">The sequence shown here is derived from an EMBL/GenBank/DDBJ whole genome shotgun (WGS) entry which is preliminary data.</text>
</comment>
<organism evidence="2 3">
    <name type="scientific">Punica granatum</name>
    <name type="common">Pomegranate</name>
    <dbReference type="NCBI Taxonomy" id="22663"/>
    <lineage>
        <taxon>Eukaryota</taxon>
        <taxon>Viridiplantae</taxon>
        <taxon>Streptophyta</taxon>
        <taxon>Embryophyta</taxon>
        <taxon>Tracheophyta</taxon>
        <taxon>Spermatophyta</taxon>
        <taxon>Magnoliopsida</taxon>
        <taxon>eudicotyledons</taxon>
        <taxon>Gunneridae</taxon>
        <taxon>Pentapetalae</taxon>
        <taxon>rosids</taxon>
        <taxon>malvids</taxon>
        <taxon>Myrtales</taxon>
        <taxon>Lythraceae</taxon>
        <taxon>Punica</taxon>
    </lineage>
</organism>
<keyword evidence="3" id="KW-1185">Reference proteome</keyword>
<sequence>MRKCIGPKIVSRSNGDFRRSRRQSHMMNTWKIGGGPHAFLNASSDMVSSYLREKRRARHPPPLCTHGYQKPSESLSLPS</sequence>
<evidence type="ECO:0000256" key="1">
    <source>
        <dbReference type="SAM" id="MobiDB-lite"/>
    </source>
</evidence>
<proteinExistence type="predicted"/>
<protein>
    <submittedName>
        <fullName evidence="2">Uncharacterized protein</fullName>
    </submittedName>
</protein>
<dbReference type="AlphaFoldDB" id="A0A2I0HMT4"/>
<dbReference type="EMBL" id="PGOL01007114">
    <property type="protein sequence ID" value="PKI33039.1"/>
    <property type="molecule type" value="Genomic_DNA"/>
</dbReference>
<reference evidence="2 3" key="1">
    <citation type="submission" date="2017-11" db="EMBL/GenBank/DDBJ databases">
        <title>De-novo sequencing of pomegranate (Punica granatum L.) genome.</title>
        <authorList>
            <person name="Akparov Z."/>
            <person name="Amiraslanov A."/>
            <person name="Hajiyeva S."/>
            <person name="Abbasov M."/>
            <person name="Kaur K."/>
            <person name="Hamwieh A."/>
            <person name="Solovyev V."/>
            <person name="Salamov A."/>
            <person name="Braich B."/>
            <person name="Kosarev P."/>
            <person name="Mahmoud A."/>
            <person name="Hajiyev E."/>
            <person name="Babayeva S."/>
            <person name="Izzatullayeva V."/>
            <person name="Mammadov A."/>
            <person name="Mammadov A."/>
            <person name="Sharifova S."/>
            <person name="Ojaghi J."/>
            <person name="Eynullazada K."/>
            <person name="Bayramov B."/>
            <person name="Abdulazimova A."/>
            <person name="Shahmuradov I."/>
        </authorList>
    </citation>
    <scope>NUCLEOTIDE SEQUENCE [LARGE SCALE GENOMIC DNA]</scope>
    <source>
        <strain evidence="3">cv. AG2017</strain>
        <tissue evidence="2">Leaf</tissue>
    </source>
</reference>
<accession>A0A2I0HMT4</accession>
<evidence type="ECO:0000313" key="2">
    <source>
        <dbReference type="EMBL" id="PKI33039.1"/>
    </source>
</evidence>
<evidence type="ECO:0000313" key="3">
    <source>
        <dbReference type="Proteomes" id="UP000233551"/>
    </source>
</evidence>
<feature type="region of interest" description="Disordered" evidence="1">
    <location>
        <begin position="1"/>
        <end position="22"/>
    </location>
</feature>